<accession>A0ABY7DFB4</accession>
<dbReference type="PROSITE" id="PS50287">
    <property type="entry name" value="SRCR_2"/>
    <property type="match status" value="1"/>
</dbReference>
<dbReference type="Gene3D" id="3.10.250.10">
    <property type="entry name" value="SRCR-like domain"/>
    <property type="match status" value="1"/>
</dbReference>
<evidence type="ECO:0000313" key="4">
    <source>
        <dbReference type="EMBL" id="WAQ96361.1"/>
    </source>
</evidence>
<dbReference type="Proteomes" id="UP001164746">
    <property type="component" value="Chromosome 2"/>
</dbReference>
<dbReference type="PANTHER" id="PTHR48071">
    <property type="entry name" value="SRCR DOMAIN-CONTAINING PROTEIN"/>
    <property type="match status" value="1"/>
</dbReference>
<protein>
    <submittedName>
        <fullName evidence="4">HIPL1-like protein</fullName>
    </submittedName>
</protein>
<organism evidence="4 5">
    <name type="scientific">Mya arenaria</name>
    <name type="common">Soft-shell clam</name>
    <dbReference type="NCBI Taxonomy" id="6604"/>
    <lineage>
        <taxon>Eukaryota</taxon>
        <taxon>Metazoa</taxon>
        <taxon>Spiralia</taxon>
        <taxon>Lophotrochozoa</taxon>
        <taxon>Mollusca</taxon>
        <taxon>Bivalvia</taxon>
        <taxon>Autobranchia</taxon>
        <taxon>Heteroconchia</taxon>
        <taxon>Euheterodonta</taxon>
        <taxon>Imparidentia</taxon>
        <taxon>Neoheterodontei</taxon>
        <taxon>Myida</taxon>
        <taxon>Myoidea</taxon>
        <taxon>Myidae</taxon>
        <taxon>Mya</taxon>
    </lineage>
</organism>
<dbReference type="PANTHER" id="PTHR48071:SF18">
    <property type="entry name" value="DELETED IN MALIGNANT BRAIN TUMORS 1 PROTEIN-RELATED"/>
    <property type="match status" value="1"/>
</dbReference>
<keyword evidence="5" id="KW-1185">Reference proteome</keyword>
<dbReference type="EMBL" id="CP111013">
    <property type="protein sequence ID" value="WAQ96361.1"/>
    <property type="molecule type" value="Genomic_DNA"/>
</dbReference>
<dbReference type="SMART" id="SM00202">
    <property type="entry name" value="SR"/>
    <property type="match status" value="1"/>
</dbReference>
<evidence type="ECO:0000256" key="2">
    <source>
        <dbReference type="PROSITE-ProRule" id="PRU00196"/>
    </source>
</evidence>
<evidence type="ECO:0000313" key="5">
    <source>
        <dbReference type="Proteomes" id="UP001164746"/>
    </source>
</evidence>
<keyword evidence="1 2" id="KW-1015">Disulfide bond</keyword>
<dbReference type="Pfam" id="PF00530">
    <property type="entry name" value="SRCR"/>
    <property type="match status" value="1"/>
</dbReference>
<proteinExistence type="predicted"/>
<evidence type="ECO:0000256" key="1">
    <source>
        <dbReference type="ARBA" id="ARBA00023157"/>
    </source>
</evidence>
<feature type="disulfide bond" evidence="2">
    <location>
        <begin position="55"/>
        <end position="65"/>
    </location>
</feature>
<comment type="caution">
    <text evidence="2">Lacks conserved residue(s) required for the propagation of feature annotation.</text>
</comment>
<dbReference type="InterPro" id="IPR036772">
    <property type="entry name" value="SRCR-like_dom_sf"/>
</dbReference>
<name>A0ABY7DFB4_MYAAR</name>
<dbReference type="PRINTS" id="PR00258">
    <property type="entry name" value="SPERACTRCPTR"/>
</dbReference>
<evidence type="ECO:0000259" key="3">
    <source>
        <dbReference type="PROSITE" id="PS50287"/>
    </source>
</evidence>
<gene>
    <name evidence="4" type="ORF">MAR_029051</name>
</gene>
<sequence length="86" mass="9240">MSGRVEVFVDGEWGTVCDDSWDNLDATVVCKMLGYKSVNSICYGNGSILLDDVDCGGFEDSIFQCPHPGIGIQNCQHSEDAGVECS</sequence>
<reference evidence="4" key="1">
    <citation type="submission" date="2022-11" db="EMBL/GenBank/DDBJ databases">
        <title>Centuries of genome instability and evolution in soft-shell clam transmissible cancer (bioRxiv).</title>
        <authorList>
            <person name="Hart S.F.M."/>
            <person name="Yonemitsu M.A."/>
            <person name="Giersch R.M."/>
            <person name="Beal B.F."/>
            <person name="Arriagada G."/>
            <person name="Davis B.W."/>
            <person name="Ostrander E.A."/>
            <person name="Goff S.P."/>
            <person name="Metzger M.J."/>
        </authorList>
    </citation>
    <scope>NUCLEOTIDE SEQUENCE</scope>
    <source>
        <strain evidence="4">MELC-2E11</strain>
        <tissue evidence="4">Siphon/mantle</tissue>
    </source>
</reference>
<dbReference type="SUPFAM" id="SSF56487">
    <property type="entry name" value="SRCR-like"/>
    <property type="match status" value="1"/>
</dbReference>
<feature type="domain" description="SRCR" evidence="3">
    <location>
        <begin position="1"/>
        <end position="86"/>
    </location>
</feature>
<dbReference type="InterPro" id="IPR001190">
    <property type="entry name" value="SRCR"/>
</dbReference>